<comment type="caution">
    <text evidence="3">The sequence shown here is derived from an EMBL/GenBank/DDBJ whole genome shotgun (WGS) entry which is preliminary data.</text>
</comment>
<dbReference type="InterPro" id="IPR056717">
    <property type="entry name" value="DUF7815"/>
</dbReference>
<reference evidence="3" key="1">
    <citation type="submission" date="2023-03" db="EMBL/GenBank/DDBJ databases">
        <title>Chromosome-scale reference genome and RAD-based genetic map of yellow starthistle (Centaurea solstitialis) reveal putative structural variation and QTLs associated with invader traits.</title>
        <authorList>
            <person name="Reatini B."/>
            <person name="Cang F.A."/>
            <person name="Jiang Q."/>
            <person name="Mckibben M.T.W."/>
            <person name="Barker M.S."/>
            <person name="Rieseberg L.H."/>
            <person name="Dlugosch K.M."/>
        </authorList>
    </citation>
    <scope>NUCLEOTIDE SEQUENCE</scope>
    <source>
        <strain evidence="3">CAN-66</strain>
        <tissue evidence="3">Leaf</tissue>
    </source>
</reference>
<evidence type="ECO:0000259" key="2">
    <source>
        <dbReference type="Pfam" id="PF25122"/>
    </source>
</evidence>
<feature type="region of interest" description="Disordered" evidence="1">
    <location>
        <begin position="527"/>
        <end position="587"/>
    </location>
</feature>
<gene>
    <name evidence="3" type="ORF">OSB04_006100</name>
</gene>
<dbReference type="AlphaFoldDB" id="A0AA38THA8"/>
<dbReference type="PANTHER" id="PTHR36308:SF1">
    <property type="entry name" value="DENTIN SIALOPHOSPHOPROTEIN-RELATED"/>
    <property type="match status" value="1"/>
</dbReference>
<feature type="compositionally biased region" description="Acidic residues" evidence="1">
    <location>
        <begin position="476"/>
        <end position="486"/>
    </location>
</feature>
<protein>
    <recommendedName>
        <fullName evidence="2">DUF7815 domain-containing protein</fullName>
    </recommendedName>
</protein>
<dbReference type="EMBL" id="JARYMX010000002">
    <property type="protein sequence ID" value="KAJ9560940.1"/>
    <property type="molecule type" value="Genomic_DNA"/>
</dbReference>
<name>A0AA38THA8_9ASTR</name>
<evidence type="ECO:0000313" key="4">
    <source>
        <dbReference type="Proteomes" id="UP001172457"/>
    </source>
</evidence>
<dbReference type="PANTHER" id="PTHR36308">
    <property type="entry name" value="DENTIN SIALOPHOSPHOPROTEIN-RELATED"/>
    <property type="match status" value="1"/>
</dbReference>
<organism evidence="3 4">
    <name type="scientific">Centaurea solstitialis</name>
    <name type="common">yellow star-thistle</name>
    <dbReference type="NCBI Taxonomy" id="347529"/>
    <lineage>
        <taxon>Eukaryota</taxon>
        <taxon>Viridiplantae</taxon>
        <taxon>Streptophyta</taxon>
        <taxon>Embryophyta</taxon>
        <taxon>Tracheophyta</taxon>
        <taxon>Spermatophyta</taxon>
        <taxon>Magnoliopsida</taxon>
        <taxon>eudicotyledons</taxon>
        <taxon>Gunneridae</taxon>
        <taxon>Pentapetalae</taxon>
        <taxon>asterids</taxon>
        <taxon>campanulids</taxon>
        <taxon>Asterales</taxon>
        <taxon>Asteraceae</taxon>
        <taxon>Carduoideae</taxon>
        <taxon>Cardueae</taxon>
        <taxon>Centaureinae</taxon>
        <taxon>Centaurea</taxon>
    </lineage>
</organism>
<feature type="region of interest" description="Disordered" evidence="1">
    <location>
        <begin position="432"/>
        <end position="459"/>
    </location>
</feature>
<dbReference type="Pfam" id="PF25122">
    <property type="entry name" value="DUF7815"/>
    <property type="match status" value="1"/>
</dbReference>
<feature type="compositionally biased region" description="Low complexity" evidence="1">
    <location>
        <begin position="537"/>
        <end position="547"/>
    </location>
</feature>
<sequence length="611" mass="66474">MDLDVPTDLINRAQIGFREAVGLSSFENTTTTLTPLPTLEASISDSSSPSSLRCKFCQGKLIRGLQSLICIYCGEYQKQDLHPDPISFSSTNGYRWLLQSLYLTGSERIGSLAEGTGIHGGQSPARDEAALSDLLDLQISWRDKPKKPENSFDNKTSEHGSSLNVGTADLDDFFIESKRAVTPNAPQEQNKAFQGQENLTLFQNALPIETSVASALDSGADASFGWNAEFQFADTKMEDENSKSVDPFAGAEADLSVHLDTVFGQMEGLSKTKLNDDSDAFPSTGNDWIQHDPFANMSSASFQQAEPLESFVQAKDGISGHQNDISSEGIDGDWFSDGIWQTSSTNKAAVTQHDDLLDLVAKHNEGSSKSNLNDSSSKDVSLDWFENTNWPKSTANEAEISVGGKPQVDAVSSPSLVSDLIQDDLLYNASSQVSRDTGRSDFDNSSKHHSDTTDWFQDGQWGFGASGATTVVASKDDDDDTFDDWNDFTSSTGNQGSFPDSWKESSNENVAASEKISELNLFSSTNDPQEVDFGNFSQSDPFSGSSSNKNQSDTQEVHNMFSEVPTASRKNSNNGEEGKKENVEMVLSQMHDLSFMLKDELSLPSNPQGST</sequence>
<dbReference type="Proteomes" id="UP001172457">
    <property type="component" value="Chromosome 2"/>
</dbReference>
<evidence type="ECO:0000313" key="3">
    <source>
        <dbReference type="EMBL" id="KAJ9560940.1"/>
    </source>
</evidence>
<proteinExistence type="predicted"/>
<keyword evidence="4" id="KW-1185">Reference proteome</keyword>
<feature type="domain" description="DUF7815" evidence="2">
    <location>
        <begin position="51"/>
        <end position="75"/>
    </location>
</feature>
<evidence type="ECO:0000256" key="1">
    <source>
        <dbReference type="SAM" id="MobiDB-lite"/>
    </source>
</evidence>
<feature type="compositionally biased region" description="Basic and acidic residues" evidence="1">
    <location>
        <begin position="436"/>
        <end position="452"/>
    </location>
</feature>
<feature type="region of interest" description="Disordered" evidence="1">
    <location>
        <begin position="474"/>
        <end position="509"/>
    </location>
</feature>
<accession>A0AA38THA8</accession>